<feature type="transmembrane region" description="Helical" evidence="5">
    <location>
        <begin position="311"/>
        <end position="332"/>
    </location>
</feature>
<dbReference type="OrthoDB" id="26203at2759"/>
<feature type="domain" description="G-protein coupled receptors family 2 profile 2" evidence="6">
    <location>
        <begin position="1"/>
        <end position="184"/>
    </location>
</feature>
<dbReference type="InterPro" id="IPR053247">
    <property type="entry name" value="GPCR_GPR1/git3-like"/>
</dbReference>
<evidence type="ECO:0000256" key="4">
    <source>
        <dbReference type="ARBA" id="ARBA00023136"/>
    </source>
</evidence>
<dbReference type="PANTHER" id="PTHR42058:SF1">
    <property type="entry name" value="G-PROTEIN COUPLED RECEPTORS FAMILY 2 PROFILE 2 DOMAIN-CONTAINING PROTEIN"/>
    <property type="match status" value="1"/>
</dbReference>
<dbReference type="GO" id="GO:0007166">
    <property type="term" value="P:cell surface receptor signaling pathway"/>
    <property type="evidence" value="ECO:0007669"/>
    <property type="project" value="InterPro"/>
</dbReference>
<reference evidence="7" key="1">
    <citation type="submission" date="2020-12" db="EMBL/GenBank/DDBJ databases">
        <title>Metabolic potential, ecology and presence of endohyphal bacteria is reflected in genomic diversity of Mucoromycotina.</title>
        <authorList>
            <person name="Muszewska A."/>
            <person name="Okrasinska A."/>
            <person name="Steczkiewicz K."/>
            <person name="Drgas O."/>
            <person name="Orlowska M."/>
            <person name="Perlinska-Lenart U."/>
            <person name="Aleksandrzak-Piekarczyk T."/>
            <person name="Szatraj K."/>
            <person name="Zielenkiewicz U."/>
            <person name="Pilsyk S."/>
            <person name="Malc E."/>
            <person name="Mieczkowski P."/>
            <person name="Kruszewska J.S."/>
            <person name="Biernat P."/>
            <person name="Pawlowska J."/>
        </authorList>
    </citation>
    <scope>NUCLEOTIDE SEQUENCE</scope>
    <source>
        <strain evidence="7">WA0000067209</strain>
    </source>
</reference>
<dbReference type="EMBL" id="JAEPQZ010000006">
    <property type="protein sequence ID" value="KAG2180266.1"/>
    <property type="molecule type" value="Genomic_DNA"/>
</dbReference>
<dbReference type="PROSITE" id="PS50261">
    <property type="entry name" value="G_PROTEIN_RECEP_F2_4"/>
    <property type="match status" value="1"/>
</dbReference>
<gene>
    <name evidence="7" type="ORF">INT43_004055</name>
</gene>
<feature type="transmembrane region" description="Helical" evidence="5">
    <location>
        <begin position="33"/>
        <end position="53"/>
    </location>
</feature>
<dbReference type="AlphaFoldDB" id="A0A8H7PUD1"/>
<feature type="transmembrane region" description="Helical" evidence="5">
    <location>
        <begin position="6"/>
        <end position="24"/>
    </location>
</feature>
<feature type="transmembrane region" description="Helical" evidence="5">
    <location>
        <begin position="82"/>
        <end position="104"/>
    </location>
</feature>
<evidence type="ECO:0000256" key="1">
    <source>
        <dbReference type="ARBA" id="ARBA00004141"/>
    </source>
</evidence>
<proteinExistence type="predicted"/>
<keyword evidence="2 5" id="KW-0812">Transmembrane</keyword>
<dbReference type="Pfam" id="PF00002">
    <property type="entry name" value="7tm_2"/>
    <property type="match status" value="1"/>
</dbReference>
<dbReference type="GO" id="GO:0016020">
    <property type="term" value="C:membrane"/>
    <property type="evidence" value="ECO:0007669"/>
    <property type="project" value="UniProtKB-SubCell"/>
</dbReference>
<feature type="transmembrane region" description="Helical" evidence="5">
    <location>
        <begin position="158"/>
        <end position="179"/>
    </location>
</feature>
<evidence type="ECO:0000259" key="6">
    <source>
        <dbReference type="PROSITE" id="PS50261"/>
    </source>
</evidence>
<evidence type="ECO:0000313" key="7">
    <source>
        <dbReference type="EMBL" id="KAG2180266.1"/>
    </source>
</evidence>
<evidence type="ECO:0000256" key="2">
    <source>
        <dbReference type="ARBA" id="ARBA00022692"/>
    </source>
</evidence>
<evidence type="ECO:0000313" key="8">
    <source>
        <dbReference type="Proteomes" id="UP000654370"/>
    </source>
</evidence>
<keyword evidence="8" id="KW-1185">Reference proteome</keyword>
<dbReference type="Gene3D" id="1.20.1070.10">
    <property type="entry name" value="Rhodopsin 7-helix transmembrane proteins"/>
    <property type="match status" value="1"/>
</dbReference>
<comment type="caution">
    <text evidence="7">The sequence shown here is derived from an EMBL/GenBank/DDBJ whole genome shotgun (WGS) entry which is preliminary data.</text>
</comment>
<evidence type="ECO:0000256" key="5">
    <source>
        <dbReference type="SAM" id="Phobius"/>
    </source>
</evidence>
<organism evidence="7 8">
    <name type="scientific">Mortierella isabellina</name>
    <name type="common">Filamentous fungus</name>
    <name type="synonym">Umbelopsis isabellina</name>
    <dbReference type="NCBI Taxonomy" id="91625"/>
    <lineage>
        <taxon>Eukaryota</taxon>
        <taxon>Fungi</taxon>
        <taxon>Fungi incertae sedis</taxon>
        <taxon>Mucoromycota</taxon>
        <taxon>Mucoromycotina</taxon>
        <taxon>Umbelopsidomycetes</taxon>
        <taxon>Umbelopsidales</taxon>
        <taxon>Umbelopsidaceae</taxon>
        <taxon>Umbelopsis</taxon>
    </lineage>
</organism>
<keyword evidence="3 5" id="KW-1133">Transmembrane helix</keyword>
<name>A0A8H7PUD1_MORIS</name>
<feature type="transmembrane region" description="Helical" evidence="5">
    <location>
        <begin position="116"/>
        <end position="138"/>
    </location>
</feature>
<accession>A0A8H7PUD1</accession>
<dbReference type="InterPro" id="IPR017981">
    <property type="entry name" value="GPCR_2-like_7TM"/>
</dbReference>
<dbReference type="Proteomes" id="UP000654370">
    <property type="component" value="Unassembled WGS sequence"/>
</dbReference>
<feature type="transmembrane region" description="Helical" evidence="5">
    <location>
        <begin position="224"/>
        <end position="245"/>
    </location>
</feature>
<sequence length="369" mass="42369">MATDIIRSVSAILALILVISYAVLPDKRTHPSLLIFEFFIALFLYSADVLFVLGNPKGIQCSTDIVASTQDNNLVCAIQGGILIYSTLAMALWVSAVIINLHLHTVWNSKFLVNKYIALNIICWGGPLIVTVISLVYHQVQFEFANLCLLSADWIYKLFFDPLAAIVLPSVVIHLATFFHIARVSMKESTDIEMSNSRTFGTTSQHSRQPPISHRRHVMTAFKIQWRALLLALNAMVAFLFYWVSDRLQDTVILYFELTPLIFKIFYLVQLPKLANLRDNKEMLASWIQCMMTKQDQNFCSSIVSDKLPPFALLITAEALVSLIGVIVFITFGKRSLWREWNDWIYETRMRFKKDTRRYPKHEDQFFAL</sequence>
<protein>
    <recommendedName>
        <fullName evidence="6">G-protein coupled receptors family 2 profile 2 domain-containing protein</fullName>
    </recommendedName>
</protein>
<dbReference type="GO" id="GO:0004930">
    <property type="term" value="F:G protein-coupled receptor activity"/>
    <property type="evidence" value="ECO:0007669"/>
    <property type="project" value="InterPro"/>
</dbReference>
<comment type="subcellular location">
    <subcellularLocation>
        <location evidence="1">Membrane</location>
        <topology evidence="1">Multi-pass membrane protein</topology>
    </subcellularLocation>
</comment>
<evidence type="ECO:0000256" key="3">
    <source>
        <dbReference type="ARBA" id="ARBA00022989"/>
    </source>
</evidence>
<dbReference type="PANTHER" id="PTHR42058">
    <property type="entry name" value="G_PROTEIN_RECEP_F2_4 DOMAIN-CONTAINING PROTEIN"/>
    <property type="match status" value="1"/>
</dbReference>
<dbReference type="InterPro" id="IPR000832">
    <property type="entry name" value="GPCR_2_secretin-like"/>
</dbReference>
<keyword evidence="4 5" id="KW-0472">Membrane</keyword>